<keyword evidence="2 4" id="KW-0547">Nucleotide-binding</keyword>
<keyword evidence="7" id="KW-1185">Reference proteome</keyword>
<keyword evidence="3 4" id="KW-0067">ATP-binding</keyword>
<evidence type="ECO:0000259" key="5">
    <source>
        <dbReference type="PROSITE" id="PS50975"/>
    </source>
</evidence>
<dbReference type="InterPro" id="IPR052032">
    <property type="entry name" value="ATP-dep_AA_Ligase"/>
</dbReference>
<dbReference type="PROSITE" id="PS50975">
    <property type="entry name" value="ATP_GRASP"/>
    <property type="match status" value="1"/>
</dbReference>
<gene>
    <name evidence="6" type="ORF">JIG36_34095</name>
</gene>
<dbReference type="EMBL" id="JAENHP010000015">
    <property type="protein sequence ID" value="MBM2620545.1"/>
    <property type="molecule type" value="Genomic_DNA"/>
</dbReference>
<proteinExistence type="predicted"/>
<dbReference type="PANTHER" id="PTHR43585">
    <property type="entry name" value="FUMIPYRROLE BIOSYNTHESIS PROTEIN C"/>
    <property type="match status" value="1"/>
</dbReference>
<dbReference type="RefSeq" id="WP_203380530.1">
    <property type="nucleotide sequence ID" value="NZ_JAENHP010000015.1"/>
</dbReference>
<dbReference type="Proteomes" id="UP000632138">
    <property type="component" value="Unassembled WGS sequence"/>
</dbReference>
<reference evidence="6 7" key="1">
    <citation type="submission" date="2021-01" db="EMBL/GenBank/DDBJ databases">
        <title>Actinoplanes sp. nov. LDG1-06 isolated from lichen.</title>
        <authorList>
            <person name="Saeng-In P."/>
            <person name="Phongsopitanun W."/>
            <person name="Kanchanasin P."/>
            <person name="Yuki M."/>
            <person name="Kudo T."/>
            <person name="Ohkuma M."/>
            <person name="Tanasupawat S."/>
        </authorList>
    </citation>
    <scope>NUCLEOTIDE SEQUENCE [LARGE SCALE GENOMIC DNA]</scope>
    <source>
        <strain evidence="6 7">LDG1-06</strain>
    </source>
</reference>
<keyword evidence="1" id="KW-0436">Ligase</keyword>
<evidence type="ECO:0000256" key="2">
    <source>
        <dbReference type="ARBA" id="ARBA00022741"/>
    </source>
</evidence>
<name>A0ABS2AL55_9ACTN</name>
<organism evidence="6 7">
    <name type="scientific">Paractinoplanes ovalisporus</name>
    <dbReference type="NCBI Taxonomy" id="2810368"/>
    <lineage>
        <taxon>Bacteria</taxon>
        <taxon>Bacillati</taxon>
        <taxon>Actinomycetota</taxon>
        <taxon>Actinomycetes</taxon>
        <taxon>Micromonosporales</taxon>
        <taxon>Micromonosporaceae</taxon>
        <taxon>Paractinoplanes</taxon>
    </lineage>
</organism>
<protein>
    <recommendedName>
        <fullName evidence="5">ATP-grasp domain-containing protein</fullName>
    </recommendedName>
</protein>
<feature type="domain" description="ATP-grasp" evidence="5">
    <location>
        <begin position="119"/>
        <end position="310"/>
    </location>
</feature>
<evidence type="ECO:0000313" key="6">
    <source>
        <dbReference type="EMBL" id="MBM2620545.1"/>
    </source>
</evidence>
<sequence length="412" mass="44978">MSRPRNALLLKWNRRLVEALVAQGVSYAVVVTDYELERRRFTLADLRDAEDIYRIRSHDSASDVYGVAARLLAEDRCYDLVLSPSEFSHYALAVLASVVPGTPMTARQVLETRDKRVMKGLFRRAGVRSSEEYTSAAKAAAALAGGLEPVGVVVKPVDGAGARATVIATSAAELTRAVDQLAGRAQLESGLDGEEYHVDAVWSRGRVTWFSVSRYLRPRARVIPSTTRNGAILLDPDKEADLYASLLDDQRRLIEAGGFETGISHGEFFLTGRGPVWTEIASRPGGAFVDHMVGAATGRSLTERWVDALLGDDGDVEPSPRDPERVVGWLNLGPSRSGTVVCAPAVEEVSAWPGVLEADVRLHTGDQFDIADPSSWSCLVVLEASDSTEWEQRRQVAEMLAQRAFQMAPERS</sequence>
<evidence type="ECO:0000256" key="4">
    <source>
        <dbReference type="PROSITE-ProRule" id="PRU00409"/>
    </source>
</evidence>
<dbReference type="InterPro" id="IPR011761">
    <property type="entry name" value="ATP-grasp"/>
</dbReference>
<accession>A0ABS2AL55</accession>
<evidence type="ECO:0000313" key="7">
    <source>
        <dbReference type="Proteomes" id="UP000632138"/>
    </source>
</evidence>
<dbReference type="PANTHER" id="PTHR43585:SF2">
    <property type="entry name" value="ATP-GRASP ENZYME FSQD"/>
    <property type="match status" value="1"/>
</dbReference>
<evidence type="ECO:0000256" key="1">
    <source>
        <dbReference type="ARBA" id="ARBA00022598"/>
    </source>
</evidence>
<evidence type="ECO:0000256" key="3">
    <source>
        <dbReference type="ARBA" id="ARBA00022840"/>
    </source>
</evidence>
<dbReference type="Gene3D" id="3.30.470.20">
    <property type="entry name" value="ATP-grasp fold, B domain"/>
    <property type="match status" value="1"/>
</dbReference>
<comment type="caution">
    <text evidence="6">The sequence shown here is derived from an EMBL/GenBank/DDBJ whole genome shotgun (WGS) entry which is preliminary data.</text>
</comment>
<dbReference type="SUPFAM" id="SSF56059">
    <property type="entry name" value="Glutathione synthetase ATP-binding domain-like"/>
    <property type="match status" value="1"/>
</dbReference>